<protein>
    <submittedName>
        <fullName evidence="2">Uncharacterized protein</fullName>
    </submittedName>
</protein>
<keyword evidence="3" id="KW-1185">Reference proteome</keyword>
<feature type="compositionally biased region" description="Basic residues" evidence="1">
    <location>
        <begin position="30"/>
        <end position="39"/>
    </location>
</feature>
<organism evidence="2 3">
    <name type="scientific">Haematococcus lacustris</name>
    <name type="common">Green alga</name>
    <name type="synonym">Haematococcus pluvialis</name>
    <dbReference type="NCBI Taxonomy" id="44745"/>
    <lineage>
        <taxon>Eukaryota</taxon>
        <taxon>Viridiplantae</taxon>
        <taxon>Chlorophyta</taxon>
        <taxon>core chlorophytes</taxon>
        <taxon>Chlorophyceae</taxon>
        <taxon>CS clade</taxon>
        <taxon>Chlamydomonadales</taxon>
        <taxon>Haematococcaceae</taxon>
        <taxon>Haematococcus</taxon>
    </lineage>
</organism>
<comment type="caution">
    <text evidence="2">The sequence shown here is derived from an EMBL/GenBank/DDBJ whole genome shotgun (WGS) entry which is preliminary data.</text>
</comment>
<feature type="region of interest" description="Disordered" evidence="1">
    <location>
        <begin position="120"/>
        <end position="141"/>
    </location>
</feature>
<feature type="region of interest" description="Disordered" evidence="1">
    <location>
        <begin position="23"/>
        <end position="46"/>
    </location>
</feature>
<feature type="region of interest" description="Disordered" evidence="1">
    <location>
        <begin position="62"/>
        <end position="83"/>
    </location>
</feature>
<dbReference type="AlphaFoldDB" id="A0A699ZY04"/>
<dbReference type="EMBL" id="BLLF01002307">
    <property type="protein sequence ID" value="GFH23584.1"/>
    <property type="molecule type" value="Genomic_DNA"/>
</dbReference>
<proteinExistence type="predicted"/>
<sequence length="175" mass="18609">MAAIHSSCFDPLTDAPVQLRSRYERDSARCRKPHSAHPPRKPEVAEMAQVQPPVMREAKGGHITASKQSNDAPRKAMADVTNGSVNCNGKPTLAVEAKTCSRSSRSDVLRAAVMVIRQQQVHRSSHATGKGAAPGKVHSPRSQALADLSLGTAQLQEQAAHAAALALQHLLACDS</sequence>
<evidence type="ECO:0000313" key="2">
    <source>
        <dbReference type="EMBL" id="GFH23584.1"/>
    </source>
</evidence>
<accession>A0A699ZY04</accession>
<reference evidence="2 3" key="1">
    <citation type="submission" date="2020-02" db="EMBL/GenBank/DDBJ databases">
        <title>Draft genome sequence of Haematococcus lacustris strain NIES-144.</title>
        <authorList>
            <person name="Morimoto D."/>
            <person name="Nakagawa S."/>
            <person name="Yoshida T."/>
            <person name="Sawayama S."/>
        </authorList>
    </citation>
    <scope>NUCLEOTIDE SEQUENCE [LARGE SCALE GENOMIC DNA]</scope>
    <source>
        <strain evidence="2 3">NIES-144</strain>
    </source>
</reference>
<name>A0A699ZY04_HAELA</name>
<dbReference type="Proteomes" id="UP000485058">
    <property type="component" value="Unassembled WGS sequence"/>
</dbReference>
<evidence type="ECO:0000313" key="3">
    <source>
        <dbReference type="Proteomes" id="UP000485058"/>
    </source>
</evidence>
<gene>
    <name evidence="2" type="ORF">HaLaN_21215</name>
</gene>
<evidence type="ECO:0000256" key="1">
    <source>
        <dbReference type="SAM" id="MobiDB-lite"/>
    </source>
</evidence>